<dbReference type="AlphaFoldDB" id="A0AAE0GV31"/>
<feature type="compositionally biased region" description="Acidic residues" evidence="1">
    <location>
        <begin position="188"/>
        <end position="204"/>
    </location>
</feature>
<reference evidence="2 3" key="1">
    <citation type="journal article" date="2015" name="Genome Biol. Evol.">
        <title>Comparative Genomics of a Bacterivorous Green Alga Reveals Evolutionary Causalities and Consequences of Phago-Mixotrophic Mode of Nutrition.</title>
        <authorList>
            <person name="Burns J.A."/>
            <person name="Paasch A."/>
            <person name="Narechania A."/>
            <person name="Kim E."/>
        </authorList>
    </citation>
    <scope>NUCLEOTIDE SEQUENCE [LARGE SCALE GENOMIC DNA]</scope>
    <source>
        <strain evidence="2 3">PLY_AMNH</strain>
    </source>
</reference>
<name>A0AAE0GV31_9CHLO</name>
<organism evidence="2 3">
    <name type="scientific">Cymbomonas tetramitiformis</name>
    <dbReference type="NCBI Taxonomy" id="36881"/>
    <lineage>
        <taxon>Eukaryota</taxon>
        <taxon>Viridiplantae</taxon>
        <taxon>Chlorophyta</taxon>
        <taxon>Pyramimonadophyceae</taxon>
        <taxon>Pyramimonadales</taxon>
        <taxon>Pyramimonadaceae</taxon>
        <taxon>Cymbomonas</taxon>
    </lineage>
</organism>
<sequence length="204" mass="24055">MSTDMDAQHESAPVPTMGNLFSFLKNKAGANDIYDAAMLIDPNNGEKERQPTFKEWIESKDAQLEKKAKAEGFEYMEEHKMDFILRAYSDRYYRTSCIQDRDACKKIINSVYNLFFHPYARELNLVWETFYPLFRCSNKFWASYLCKQLKELFTSDMKGKIDYARGFFHKHNLTIGDIDQLAKKKNQEDEEEDEEEDEQEEGAE</sequence>
<gene>
    <name evidence="2" type="ORF">CYMTET_7459</name>
</gene>
<dbReference type="EMBL" id="LGRX02002090">
    <property type="protein sequence ID" value="KAK3284909.1"/>
    <property type="molecule type" value="Genomic_DNA"/>
</dbReference>
<evidence type="ECO:0000313" key="3">
    <source>
        <dbReference type="Proteomes" id="UP001190700"/>
    </source>
</evidence>
<accession>A0AAE0GV31</accession>
<dbReference type="Proteomes" id="UP001190700">
    <property type="component" value="Unassembled WGS sequence"/>
</dbReference>
<proteinExistence type="predicted"/>
<comment type="caution">
    <text evidence="2">The sequence shown here is derived from an EMBL/GenBank/DDBJ whole genome shotgun (WGS) entry which is preliminary data.</text>
</comment>
<evidence type="ECO:0000313" key="2">
    <source>
        <dbReference type="EMBL" id="KAK3284909.1"/>
    </source>
</evidence>
<keyword evidence="3" id="KW-1185">Reference proteome</keyword>
<protein>
    <submittedName>
        <fullName evidence="2">Uncharacterized protein</fullName>
    </submittedName>
</protein>
<evidence type="ECO:0000256" key="1">
    <source>
        <dbReference type="SAM" id="MobiDB-lite"/>
    </source>
</evidence>
<feature type="region of interest" description="Disordered" evidence="1">
    <location>
        <begin position="181"/>
        <end position="204"/>
    </location>
</feature>